<protein>
    <submittedName>
        <fullName evidence="1">Uncharacterized protein</fullName>
    </submittedName>
</protein>
<dbReference type="AlphaFoldDB" id="A0A1S1HQ09"/>
<dbReference type="Proteomes" id="UP000179588">
    <property type="component" value="Unassembled WGS sequence"/>
</dbReference>
<comment type="caution">
    <text evidence="1">The sequence shown here is derived from an EMBL/GenBank/DDBJ whole genome shotgun (WGS) entry which is preliminary data.</text>
</comment>
<keyword evidence="2" id="KW-1185">Reference proteome</keyword>
<organism evidence="1 2">
    <name type="scientific">Providencia stuartii</name>
    <dbReference type="NCBI Taxonomy" id="588"/>
    <lineage>
        <taxon>Bacteria</taxon>
        <taxon>Pseudomonadati</taxon>
        <taxon>Pseudomonadota</taxon>
        <taxon>Gammaproteobacteria</taxon>
        <taxon>Enterobacterales</taxon>
        <taxon>Morganellaceae</taxon>
        <taxon>Providencia</taxon>
    </lineage>
</organism>
<dbReference type="EMBL" id="LVIE01000166">
    <property type="protein sequence ID" value="OHT24178.1"/>
    <property type="molecule type" value="Genomic_DNA"/>
</dbReference>
<gene>
    <name evidence="1" type="ORF">A3Q29_19135</name>
</gene>
<sequence length="371" mass="42458">MSDQYNDLLKIARRNHYHYNRTMTTLIRELKSELLSLASKRYISGYENNEDLISYLQVKITQLESDQKSMTNHIKHHGKAFVKFRNGSELIDNFEKPVNEFAISTVNEITDRISVKSMTLLLDAQNKFDVLSESIQNLDLNYSKSGLMDSLNSRVIINDLTIGDYKSEFYEINKYYEQLVKDNGVILKILENELANLDMSNLDESEYENNQELASWVESAIYNINQMHEKADRLFISNKAEFENFLKGNRDFAGPFWHGTYELNIDYPNSILSQLSHDAKDAISRSLAEYNEFNNKVMQLNEKYQRKSLLSTDNLREPSVLIDSIALLKESTEGVSAPSNEIQQSTPVGYCPGKTLRCGINPTCGGGITFA</sequence>
<name>A0A1S1HQ09_PROST</name>
<evidence type="ECO:0000313" key="2">
    <source>
        <dbReference type="Proteomes" id="UP000179588"/>
    </source>
</evidence>
<dbReference type="RefSeq" id="WP_070927837.1">
    <property type="nucleotide sequence ID" value="NZ_VAUE01000050.1"/>
</dbReference>
<reference evidence="1 2" key="1">
    <citation type="submission" date="2016-03" db="EMBL/GenBank/DDBJ databases">
        <title>Genome sequence of Providencia stuartii strain, isolated from the salivary glands of larval Lucilia sericata.</title>
        <authorList>
            <person name="Yuan Y."/>
            <person name="Zhang Y."/>
            <person name="Fu S."/>
            <person name="Crippen T.L."/>
            <person name="Visi D."/>
            <person name="Benbow M.E."/>
            <person name="Allen M."/>
            <person name="Tomberlin J.K."/>
            <person name="Sze S.-H."/>
            <person name="Tarone A.M."/>
        </authorList>
    </citation>
    <scope>NUCLEOTIDE SEQUENCE [LARGE SCALE GENOMIC DNA]</scope>
    <source>
        <strain evidence="1 2">Crippen</strain>
    </source>
</reference>
<accession>A0A1S1HQ09</accession>
<proteinExistence type="predicted"/>
<evidence type="ECO:0000313" key="1">
    <source>
        <dbReference type="EMBL" id="OHT24178.1"/>
    </source>
</evidence>